<evidence type="ECO:0000256" key="8">
    <source>
        <dbReference type="SAM" id="MobiDB-lite"/>
    </source>
</evidence>
<name>A0A838ACC7_9PSEU</name>
<dbReference type="FunFam" id="1.10.630.10:FF:000018">
    <property type="entry name" value="Cytochrome P450 monooxygenase"/>
    <property type="match status" value="1"/>
</dbReference>
<dbReference type="InterPro" id="IPR002397">
    <property type="entry name" value="Cyt_P450_B"/>
</dbReference>
<gene>
    <name evidence="9" type="ORF">H0B56_15325</name>
</gene>
<comment type="similarity">
    <text evidence="1 7">Belongs to the cytochrome P450 family.</text>
</comment>
<keyword evidence="6 7" id="KW-0503">Monooxygenase</keyword>
<evidence type="ECO:0000256" key="1">
    <source>
        <dbReference type="ARBA" id="ARBA00010617"/>
    </source>
</evidence>
<evidence type="ECO:0000256" key="5">
    <source>
        <dbReference type="ARBA" id="ARBA00023004"/>
    </source>
</evidence>
<comment type="caution">
    <text evidence="9">The sequence shown here is derived from an EMBL/GenBank/DDBJ whole genome shotgun (WGS) entry which is preliminary data.</text>
</comment>
<keyword evidence="3 7" id="KW-0479">Metal-binding</keyword>
<keyword evidence="4 7" id="KW-0560">Oxidoreductase</keyword>
<accession>A0A838ACC7</accession>
<dbReference type="PANTHER" id="PTHR46696:SF4">
    <property type="entry name" value="BIOTIN BIOSYNTHESIS CYTOCHROME P450"/>
    <property type="match status" value="1"/>
</dbReference>
<sequence>MRDEIGAVNLLDGAFYAGDPYPAFAWMRRNQPVYRDEESGVWGVTRYEDVKAAATAPETFSSAGGIRPDYPAMPYMIDMDDPEHRRRRKQVSSGFMPKSVNAMRESIGAICDELIDQVCEVGSCDFVADIAAPLPLYVIGDMLGVAPADRPDLLRWSDDMLSALGAPDETAMNAASTAFAEYSTYIAERIAQRRRGGDDSDLIGRLSHAEVDGERLDDESLTMETLLILIGGDETTRHVISGGTEALLAHPQQYERLRDDPQLLPSAIDEMLRWVSPIKNMARTATRDTALGNAEISAGDTVLLLYPSANRDEEVFTEPERFDIGRSPNDHVAFGFGPHFCLGSRLARLELNEMMQRVLARLPDLRVAAGAPDPLPRRAANFVSGIETMPVEFTPTPRVGAANGQPTRTAQTGSRT</sequence>
<keyword evidence="10" id="KW-1185">Reference proteome</keyword>
<proteinExistence type="inferred from homology"/>
<dbReference type="InterPro" id="IPR001128">
    <property type="entry name" value="Cyt_P450"/>
</dbReference>
<dbReference type="GO" id="GO:0020037">
    <property type="term" value="F:heme binding"/>
    <property type="evidence" value="ECO:0007669"/>
    <property type="project" value="InterPro"/>
</dbReference>
<dbReference type="GO" id="GO:0006707">
    <property type="term" value="P:cholesterol catabolic process"/>
    <property type="evidence" value="ECO:0007669"/>
    <property type="project" value="TreeGrafter"/>
</dbReference>
<dbReference type="GO" id="GO:0005506">
    <property type="term" value="F:iron ion binding"/>
    <property type="evidence" value="ECO:0007669"/>
    <property type="project" value="InterPro"/>
</dbReference>
<dbReference type="SUPFAM" id="SSF48264">
    <property type="entry name" value="Cytochrome P450"/>
    <property type="match status" value="1"/>
</dbReference>
<dbReference type="AlphaFoldDB" id="A0A838ACC7"/>
<protein>
    <submittedName>
        <fullName evidence="9">Cytochrome P450</fullName>
    </submittedName>
</protein>
<dbReference type="PRINTS" id="PR00359">
    <property type="entry name" value="BP450"/>
</dbReference>
<evidence type="ECO:0000256" key="4">
    <source>
        <dbReference type="ARBA" id="ARBA00023002"/>
    </source>
</evidence>
<dbReference type="Pfam" id="PF00067">
    <property type="entry name" value="p450"/>
    <property type="match status" value="1"/>
</dbReference>
<evidence type="ECO:0000256" key="3">
    <source>
        <dbReference type="ARBA" id="ARBA00022723"/>
    </source>
</evidence>
<keyword evidence="5 7" id="KW-0408">Iron</keyword>
<reference evidence="9 10" key="1">
    <citation type="submission" date="2020-07" db="EMBL/GenBank/DDBJ databases">
        <title>Genome of Haloechinothrix sp.</title>
        <authorList>
            <person name="Tang S.-K."/>
            <person name="Yang L."/>
            <person name="Zhu W.-Y."/>
        </authorList>
    </citation>
    <scope>NUCLEOTIDE SEQUENCE [LARGE SCALE GENOMIC DNA]</scope>
    <source>
        <strain evidence="9 10">YIM 98757</strain>
    </source>
</reference>
<dbReference type="GO" id="GO:0008395">
    <property type="term" value="F:steroid hydroxylase activity"/>
    <property type="evidence" value="ECO:0007669"/>
    <property type="project" value="TreeGrafter"/>
</dbReference>
<evidence type="ECO:0000256" key="7">
    <source>
        <dbReference type="RuleBase" id="RU000461"/>
    </source>
</evidence>
<evidence type="ECO:0000313" key="10">
    <source>
        <dbReference type="Proteomes" id="UP000582974"/>
    </source>
</evidence>
<keyword evidence="2 7" id="KW-0349">Heme</keyword>
<dbReference type="InterPro" id="IPR017972">
    <property type="entry name" value="Cyt_P450_CS"/>
</dbReference>
<dbReference type="PROSITE" id="PS00086">
    <property type="entry name" value="CYTOCHROME_P450"/>
    <property type="match status" value="1"/>
</dbReference>
<dbReference type="InterPro" id="IPR036396">
    <property type="entry name" value="Cyt_P450_sf"/>
</dbReference>
<organism evidence="9 10">
    <name type="scientific">Haloechinothrix aidingensis</name>
    <dbReference type="NCBI Taxonomy" id="2752311"/>
    <lineage>
        <taxon>Bacteria</taxon>
        <taxon>Bacillati</taxon>
        <taxon>Actinomycetota</taxon>
        <taxon>Actinomycetes</taxon>
        <taxon>Pseudonocardiales</taxon>
        <taxon>Pseudonocardiaceae</taxon>
        <taxon>Haloechinothrix</taxon>
    </lineage>
</organism>
<dbReference type="RefSeq" id="WP_180893737.1">
    <property type="nucleotide sequence ID" value="NZ_JACCKD010000005.1"/>
</dbReference>
<feature type="compositionally biased region" description="Polar residues" evidence="8">
    <location>
        <begin position="404"/>
        <end position="416"/>
    </location>
</feature>
<evidence type="ECO:0000256" key="6">
    <source>
        <dbReference type="ARBA" id="ARBA00023033"/>
    </source>
</evidence>
<evidence type="ECO:0000256" key="2">
    <source>
        <dbReference type="ARBA" id="ARBA00022617"/>
    </source>
</evidence>
<dbReference type="Proteomes" id="UP000582974">
    <property type="component" value="Unassembled WGS sequence"/>
</dbReference>
<dbReference type="PANTHER" id="PTHR46696">
    <property type="entry name" value="P450, PUTATIVE (EUROFUNG)-RELATED"/>
    <property type="match status" value="1"/>
</dbReference>
<dbReference type="EMBL" id="JACCKD010000005">
    <property type="protein sequence ID" value="MBA0126919.1"/>
    <property type="molecule type" value="Genomic_DNA"/>
</dbReference>
<dbReference type="CDD" id="cd11033">
    <property type="entry name" value="CYP142-like"/>
    <property type="match status" value="1"/>
</dbReference>
<dbReference type="GO" id="GO:0036199">
    <property type="term" value="F:cholest-4-en-3-one 26-monooxygenase activity"/>
    <property type="evidence" value="ECO:0007669"/>
    <property type="project" value="TreeGrafter"/>
</dbReference>
<feature type="region of interest" description="Disordered" evidence="8">
    <location>
        <begin position="395"/>
        <end position="416"/>
    </location>
</feature>
<dbReference type="Gene3D" id="1.10.630.10">
    <property type="entry name" value="Cytochrome P450"/>
    <property type="match status" value="1"/>
</dbReference>
<evidence type="ECO:0000313" key="9">
    <source>
        <dbReference type="EMBL" id="MBA0126919.1"/>
    </source>
</evidence>